<dbReference type="PATRIC" id="fig|29423.5.peg.2261"/>
<dbReference type="InterPro" id="IPR036112">
    <property type="entry name" value="ComA_synth_sf"/>
</dbReference>
<dbReference type="InterPro" id="IPR003830">
    <property type="entry name" value="ComA_synth"/>
</dbReference>
<evidence type="ECO:0000313" key="3">
    <source>
        <dbReference type="Proteomes" id="UP000054858"/>
    </source>
</evidence>
<accession>A0A0W0WXI1</accession>
<sequence length="254" mass="28631">MDSFLKLPSRQNKPRKQGLTVLIDNGYPLAYFTDVLNSHGHLIDYVKFGWGTAYITKDITKKIETARQNNIEVFLGGTFFEKAYLQKKIDDFISYAKALGCTLVEISNGTIDMDNHEKAMFIADFASEFEVFSEVGYKDQIRSQELHPAKWIEFINEDLNAGASRVITEARESGASGICRSNGELRYGLIEEIIHSGIDLNSLIFEAPNKDLQTYFIKHIGHEVNLANIAFDDVIALETLRLGLRSDTLVNPND</sequence>
<dbReference type="EMBL" id="LNYP01000031">
    <property type="protein sequence ID" value="KTD37019.1"/>
    <property type="molecule type" value="Genomic_DNA"/>
</dbReference>
<dbReference type="PANTHER" id="PTHR48413">
    <property type="match status" value="1"/>
</dbReference>
<protein>
    <submittedName>
        <fullName evidence="2">Phosphosulfolactate synthase</fullName>
        <ecNumber evidence="2">4.4.1.19</ecNumber>
    </submittedName>
</protein>
<organism evidence="2 3">
    <name type="scientific">Legionella oakridgensis</name>
    <dbReference type="NCBI Taxonomy" id="29423"/>
    <lineage>
        <taxon>Bacteria</taxon>
        <taxon>Pseudomonadati</taxon>
        <taxon>Pseudomonadota</taxon>
        <taxon>Gammaproteobacteria</taxon>
        <taxon>Legionellales</taxon>
        <taxon>Legionellaceae</taxon>
        <taxon>Legionella</taxon>
    </lineage>
</organism>
<evidence type="ECO:0000313" key="2">
    <source>
        <dbReference type="EMBL" id="KTD37019.1"/>
    </source>
</evidence>
<dbReference type="GO" id="GO:0043817">
    <property type="term" value="F:phosphosulfolactate synthase activity"/>
    <property type="evidence" value="ECO:0007669"/>
    <property type="project" value="UniProtKB-EC"/>
</dbReference>
<name>A0A0W0WXI1_9GAMM</name>
<proteinExistence type="inferred from homology"/>
<dbReference type="EC" id="4.4.1.19" evidence="2"/>
<keyword evidence="2" id="KW-0456">Lyase</keyword>
<reference evidence="2 3" key="1">
    <citation type="submission" date="2015-11" db="EMBL/GenBank/DDBJ databases">
        <title>Genomic analysis of 38 Legionella species identifies large and diverse effector repertoires.</title>
        <authorList>
            <person name="Burstein D."/>
            <person name="Amaro F."/>
            <person name="Zusman T."/>
            <person name="Lifshitz Z."/>
            <person name="Cohen O."/>
            <person name="Gilbert J.A."/>
            <person name="Pupko T."/>
            <person name="Shuman H.A."/>
            <person name="Segal G."/>
        </authorList>
    </citation>
    <scope>NUCLEOTIDE SEQUENCE [LARGE SCALE GENOMIC DNA]</scope>
    <source>
        <strain evidence="2 3">Oak Ridge-10</strain>
    </source>
</reference>
<dbReference type="AlphaFoldDB" id="A0A0W0WXI1"/>
<dbReference type="Pfam" id="PF02679">
    <property type="entry name" value="ComA"/>
    <property type="match status" value="1"/>
</dbReference>
<dbReference type="PANTHER" id="PTHR48413:SF1">
    <property type="entry name" value="PROTEIN HEAT-STRESS-ASSOCIATED 32"/>
    <property type="match status" value="1"/>
</dbReference>
<comment type="caution">
    <text evidence="2">The sequence shown here is derived from an EMBL/GenBank/DDBJ whole genome shotgun (WGS) entry which is preliminary data.</text>
</comment>
<dbReference type="Proteomes" id="UP000054858">
    <property type="component" value="Unassembled WGS sequence"/>
</dbReference>
<gene>
    <name evidence="2" type="primary">yitD</name>
    <name evidence="2" type="ORF">Loak_2155</name>
</gene>
<comment type="similarity">
    <text evidence="1">Belongs to the phosphosulfolactate synthase family.</text>
</comment>
<evidence type="ECO:0000256" key="1">
    <source>
        <dbReference type="ARBA" id="ARBA00010424"/>
    </source>
</evidence>
<dbReference type="RefSeq" id="WP_035894992.1">
    <property type="nucleotide sequence ID" value="NZ_LCUA01000001.1"/>
</dbReference>
<dbReference type="SUPFAM" id="SSF102110">
    <property type="entry name" value="(2r)-phospho-3-sulfolactate synthase ComA"/>
    <property type="match status" value="1"/>
</dbReference>
<dbReference type="Gene3D" id="3.20.20.70">
    <property type="entry name" value="Aldolase class I"/>
    <property type="match status" value="1"/>
</dbReference>
<dbReference type="InterPro" id="IPR013785">
    <property type="entry name" value="Aldolase_TIM"/>
</dbReference>